<feature type="non-terminal residue" evidence="2">
    <location>
        <position position="598"/>
    </location>
</feature>
<feature type="transmembrane region" description="Helical" evidence="1">
    <location>
        <begin position="399"/>
        <end position="420"/>
    </location>
</feature>
<feature type="transmembrane region" description="Helical" evidence="1">
    <location>
        <begin position="324"/>
        <end position="346"/>
    </location>
</feature>
<feature type="transmembrane region" description="Helical" evidence="1">
    <location>
        <begin position="473"/>
        <end position="493"/>
    </location>
</feature>
<reference evidence="2" key="1">
    <citation type="submission" date="2023-08" db="EMBL/GenBank/DDBJ databases">
        <authorList>
            <person name="Chen Y."/>
            <person name="Shah S."/>
            <person name="Dougan E. K."/>
            <person name="Thang M."/>
            <person name="Chan C."/>
        </authorList>
    </citation>
    <scope>NUCLEOTIDE SEQUENCE</scope>
</reference>
<feature type="transmembrane region" description="Helical" evidence="1">
    <location>
        <begin position="505"/>
        <end position="527"/>
    </location>
</feature>
<feature type="transmembrane region" description="Helical" evidence="1">
    <location>
        <begin position="572"/>
        <end position="591"/>
    </location>
</feature>
<feature type="transmembrane region" description="Helical" evidence="1">
    <location>
        <begin position="547"/>
        <end position="565"/>
    </location>
</feature>
<organism evidence="2 3">
    <name type="scientific">Effrenium voratum</name>
    <dbReference type="NCBI Taxonomy" id="2562239"/>
    <lineage>
        <taxon>Eukaryota</taxon>
        <taxon>Sar</taxon>
        <taxon>Alveolata</taxon>
        <taxon>Dinophyceae</taxon>
        <taxon>Suessiales</taxon>
        <taxon>Symbiodiniaceae</taxon>
        <taxon>Effrenium</taxon>
    </lineage>
</organism>
<accession>A0AA36JKH1</accession>
<proteinExistence type="predicted"/>
<keyword evidence="1" id="KW-0812">Transmembrane</keyword>
<keyword evidence="3" id="KW-1185">Reference proteome</keyword>
<sequence>MASKKLKPWQASIAGRSCGQCQVQITREEFRWRCPNHCPWDMCGHCYDNHWGRVIQEAAADPRRQRRLALLSAVPLERRQAKDFAAAFGDNPDDARLLLPPKKMLSGETAGEAIAPSKSIESELLTGESLQLMCPSGHVIQKKKKLKPWQTGSHNCQECQEHIAREEFRWRCEHHCDCDVCEPCYDQHWSELLAMVHKTRDEQKSWQLLSAVPLHLRDSREFLAAQSRINKRAKKEETAEKTETQVNVLEQKAALSAYGTEVGPKDVKGRIQGAFLQMDATVAAWPKAQICCWALLAALAEHLVLSRARDLQGTDTSPGQLPDALLVAALGMALAAGLLQALLLLLRFLRRKFGELPPVPAPPPALWAAFQHLRGRRGRREAPLAPPPPRPPPLQPQSLHVYLLLGVMLGLELGLVAFLWQHQVCSAGLHPVALLAVGLFEGSETVHDRRLLLSVALASLSGFLLLPADGDDWHGVLLISSQCLSVGRWVFLCHVLPFEASPAELFGASAVLGANLSVAATSALLELTAVLDFPGFWHLIHITEPGMVLWNIVVIGLCYAVRLLSYLNLARVASFPLMGLVPVVSGAIGVLPTRDFSG</sequence>
<keyword evidence="1" id="KW-1133">Transmembrane helix</keyword>
<dbReference type="AlphaFoldDB" id="A0AA36JKH1"/>
<protein>
    <submittedName>
        <fullName evidence="2">Uncharacterized protein</fullName>
    </submittedName>
</protein>
<name>A0AA36JKH1_9DINO</name>
<evidence type="ECO:0000256" key="1">
    <source>
        <dbReference type="SAM" id="Phobius"/>
    </source>
</evidence>
<gene>
    <name evidence="2" type="ORF">EVOR1521_LOCUS29061</name>
</gene>
<keyword evidence="1" id="KW-0472">Membrane</keyword>
<dbReference type="EMBL" id="CAUJNA010003668">
    <property type="protein sequence ID" value="CAJ1407339.1"/>
    <property type="molecule type" value="Genomic_DNA"/>
</dbReference>
<evidence type="ECO:0000313" key="2">
    <source>
        <dbReference type="EMBL" id="CAJ1407339.1"/>
    </source>
</evidence>
<evidence type="ECO:0000313" key="3">
    <source>
        <dbReference type="Proteomes" id="UP001178507"/>
    </source>
</evidence>
<dbReference type="Proteomes" id="UP001178507">
    <property type="component" value="Unassembled WGS sequence"/>
</dbReference>
<comment type="caution">
    <text evidence="2">The sequence shown here is derived from an EMBL/GenBank/DDBJ whole genome shotgun (WGS) entry which is preliminary data.</text>
</comment>